<organism evidence="2 3">
    <name type="scientific">Actinoplanes ianthinogenes</name>
    <dbReference type="NCBI Taxonomy" id="122358"/>
    <lineage>
        <taxon>Bacteria</taxon>
        <taxon>Bacillati</taxon>
        <taxon>Actinomycetota</taxon>
        <taxon>Actinomycetes</taxon>
        <taxon>Micromonosporales</taxon>
        <taxon>Micromonosporaceae</taxon>
        <taxon>Actinoplanes</taxon>
    </lineage>
</organism>
<proteinExistence type="predicted"/>
<dbReference type="EMBL" id="AP023356">
    <property type="protein sequence ID" value="BCJ40014.1"/>
    <property type="molecule type" value="Genomic_DNA"/>
</dbReference>
<gene>
    <name evidence="2" type="ORF">Aiant_06710</name>
</gene>
<feature type="region of interest" description="Disordered" evidence="1">
    <location>
        <begin position="67"/>
        <end position="99"/>
    </location>
</feature>
<evidence type="ECO:0000256" key="1">
    <source>
        <dbReference type="SAM" id="MobiDB-lite"/>
    </source>
</evidence>
<sequence>MSTSPTVTGWPWRPYPSTRWGHERQPDGYGLALAALPEHVIGPPGPARGFAPRSGHCEHGRVRVRRRGMRGSGAQGVPEMGLDVETACPEGSPAPPGRQ</sequence>
<evidence type="ECO:0000313" key="2">
    <source>
        <dbReference type="EMBL" id="BCJ40014.1"/>
    </source>
</evidence>
<evidence type="ECO:0000313" key="3">
    <source>
        <dbReference type="Proteomes" id="UP000676967"/>
    </source>
</evidence>
<keyword evidence="3" id="KW-1185">Reference proteome</keyword>
<protein>
    <submittedName>
        <fullName evidence="2">Uncharacterized protein</fullName>
    </submittedName>
</protein>
<name>A0ABM7LLB1_9ACTN</name>
<dbReference type="Proteomes" id="UP000676967">
    <property type="component" value="Chromosome"/>
</dbReference>
<accession>A0ABM7LLB1</accession>
<reference evidence="2 3" key="1">
    <citation type="submission" date="2020-08" db="EMBL/GenBank/DDBJ databases">
        <title>Whole genome shotgun sequence of Actinoplanes ianthinogenes NBRC 13996.</title>
        <authorList>
            <person name="Komaki H."/>
            <person name="Tamura T."/>
        </authorList>
    </citation>
    <scope>NUCLEOTIDE SEQUENCE [LARGE SCALE GENOMIC DNA]</scope>
    <source>
        <strain evidence="2 3">NBRC 13996</strain>
    </source>
</reference>